<organism evidence="1 2">
    <name type="scientific">Melastoma candidum</name>
    <dbReference type="NCBI Taxonomy" id="119954"/>
    <lineage>
        <taxon>Eukaryota</taxon>
        <taxon>Viridiplantae</taxon>
        <taxon>Streptophyta</taxon>
        <taxon>Embryophyta</taxon>
        <taxon>Tracheophyta</taxon>
        <taxon>Spermatophyta</taxon>
        <taxon>Magnoliopsida</taxon>
        <taxon>eudicotyledons</taxon>
        <taxon>Gunneridae</taxon>
        <taxon>Pentapetalae</taxon>
        <taxon>rosids</taxon>
        <taxon>malvids</taxon>
        <taxon>Myrtales</taxon>
        <taxon>Melastomataceae</taxon>
        <taxon>Melastomatoideae</taxon>
        <taxon>Melastomateae</taxon>
        <taxon>Melastoma</taxon>
    </lineage>
</organism>
<evidence type="ECO:0000313" key="1">
    <source>
        <dbReference type="EMBL" id="KAI4386534.1"/>
    </source>
</evidence>
<keyword evidence="2" id="KW-1185">Reference proteome</keyword>
<comment type="caution">
    <text evidence="1">The sequence shown here is derived from an EMBL/GenBank/DDBJ whole genome shotgun (WGS) entry which is preliminary data.</text>
</comment>
<name>A0ACB9S5V8_9MYRT</name>
<dbReference type="Proteomes" id="UP001057402">
    <property type="component" value="Chromosome 2"/>
</dbReference>
<sequence>MGRGRIELKKIDNVSNRLVTFSKRRNGLFKKARELSVLCDAEVGIIVYSTSGKLYEFASHGMPHILLRRKGCRCQSDDTSVAPLPPPPPVSTGDFQLLGEIDHLKKESANLQKTVMMMLGKELDGLSYEDLRHLHSQVRDGLHSIERAKEAIIVQELRQSTLKAQTLSTENEALRRQSQILEGGVPRLEYHPLNSRISVAEPMNNRSTTTTAEILPLQLI</sequence>
<protein>
    <submittedName>
        <fullName evidence="1">Uncharacterized protein</fullName>
    </submittedName>
</protein>
<accession>A0ACB9S5V8</accession>
<proteinExistence type="predicted"/>
<gene>
    <name evidence="1" type="ORF">MLD38_004461</name>
</gene>
<dbReference type="EMBL" id="CM042881">
    <property type="protein sequence ID" value="KAI4386534.1"/>
    <property type="molecule type" value="Genomic_DNA"/>
</dbReference>
<evidence type="ECO:0000313" key="2">
    <source>
        <dbReference type="Proteomes" id="UP001057402"/>
    </source>
</evidence>
<reference evidence="2" key="1">
    <citation type="journal article" date="2023" name="Front. Plant Sci.">
        <title>Chromosomal-level genome assembly of Melastoma candidum provides insights into trichome evolution.</title>
        <authorList>
            <person name="Zhong Y."/>
            <person name="Wu W."/>
            <person name="Sun C."/>
            <person name="Zou P."/>
            <person name="Liu Y."/>
            <person name="Dai S."/>
            <person name="Zhou R."/>
        </authorList>
    </citation>
    <scope>NUCLEOTIDE SEQUENCE [LARGE SCALE GENOMIC DNA]</scope>
</reference>